<evidence type="ECO:0000259" key="6">
    <source>
        <dbReference type="Pfam" id="PF07940"/>
    </source>
</evidence>
<dbReference type="GO" id="GO:0016829">
    <property type="term" value="F:lyase activity"/>
    <property type="evidence" value="ECO:0007669"/>
    <property type="project" value="UniProtKB-KW"/>
</dbReference>
<evidence type="ECO:0000313" key="7">
    <source>
        <dbReference type="EMBL" id="MFB9057944.1"/>
    </source>
</evidence>
<dbReference type="InterPro" id="IPR008397">
    <property type="entry name" value="Alginate_lyase_dom"/>
</dbReference>
<comment type="subcellular location">
    <subcellularLocation>
        <location evidence="1">Periplasm</location>
    </subcellularLocation>
</comment>
<dbReference type="Proteomes" id="UP001589585">
    <property type="component" value="Unassembled WGS sequence"/>
</dbReference>
<feature type="domain" description="Alginate lyase" evidence="5">
    <location>
        <begin position="110"/>
        <end position="335"/>
    </location>
</feature>
<dbReference type="PANTHER" id="PTHR39210">
    <property type="entry name" value="HEPARIN-SULFATE LYASE"/>
    <property type="match status" value="1"/>
</dbReference>
<dbReference type="InterPro" id="IPR008929">
    <property type="entry name" value="Chondroitin_lyas"/>
</dbReference>
<keyword evidence="2" id="KW-0732">Signal</keyword>
<gene>
    <name evidence="7" type="ORF">ACFFU9_14450</name>
</gene>
<dbReference type="PROSITE" id="PS51257">
    <property type="entry name" value="PROKAR_LIPOPROTEIN"/>
    <property type="match status" value="1"/>
</dbReference>
<reference evidence="7 8" key="1">
    <citation type="submission" date="2024-09" db="EMBL/GenBank/DDBJ databases">
        <authorList>
            <person name="Sun Q."/>
            <person name="Mori K."/>
        </authorList>
    </citation>
    <scope>NUCLEOTIDE SEQUENCE [LARGE SCALE GENOMIC DNA]</scope>
    <source>
        <strain evidence="7 8">CECT 8622</strain>
    </source>
</reference>
<dbReference type="Pfam" id="PF05426">
    <property type="entry name" value="Alginate_lyase"/>
    <property type="match status" value="1"/>
</dbReference>
<name>A0ABV5FF13_9FLAO</name>
<dbReference type="SUPFAM" id="SSF48230">
    <property type="entry name" value="Chondroitin AC/alginate lyase"/>
    <property type="match status" value="1"/>
</dbReference>
<dbReference type="PANTHER" id="PTHR39210:SF1">
    <property type="entry name" value="HEPARIN-SULFATE LYASE"/>
    <property type="match status" value="1"/>
</dbReference>
<keyword evidence="3" id="KW-0574">Periplasm</keyword>
<dbReference type="Gene3D" id="1.50.10.100">
    <property type="entry name" value="Chondroitin AC/alginate lyase"/>
    <property type="match status" value="1"/>
</dbReference>
<dbReference type="RefSeq" id="WP_379862194.1">
    <property type="nucleotide sequence ID" value="NZ_JBHMFC010000103.1"/>
</dbReference>
<evidence type="ECO:0000313" key="8">
    <source>
        <dbReference type="Proteomes" id="UP001589585"/>
    </source>
</evidence>
<proteinExistence type="predicted"/>
<dbReference type="EMBL" id="JBHMFC010000103">
    <property type="protein sequence ID" value="MFB9057944.1"/>
    <property type="molecule type" value="Genomic_DNA"/>
</dbReference>
<evidence type="ECO:0000259" key="5">
    <source>
        <dbReference type="Pfam" id="PF05426"/>
    </source>
</evidence>
<dbReference type="Pfam" id="PF07940">
    <property type="entry name" value="Hepar_II_III_C"/>
    <property type="match status" value="1"/>
</dbReference>
<comment type="caution">
    <text evidence="7">The sequence shown here is derived from an EMBL/GenBank/DDBJ whole genome shotgun (WGS) entry which is preliminary data.</text>
</comment>
<protein>
    <submittedName>
        <fullName evidence="7">Alginate lyase family protein</fullName>
    </submittedName>
</protein>
<sequence>MAFKNISKLVAILIFTVGILVSCKEQSPNSNMDQAISNEGHPNLILTKKGVSHIRQKLGQVPLFDKSLEAAKQEVDLEIGLEIEVPIPKDFSGGYTHERHKRNFLMLQKAGVLYQILNEEKYAKYVKDMLMEYEAMYKTLPVHPQTRSYARGKLFWQCLNDSNWLVYVSQAYDCIYDYLSQEERDKLENNLFRPFADFISIENPQFYNRVHNHSTWGNAAVGMIGLVMGDEDLIHRALYGIENDGLDPDAKDNDGGFIKDKEGRAGFLANLEEPFSPDGYYTEGPYYQRYAMYPFLIFAEALDNVKPELKIFEHKDGVLLKSVHALLQLSDADGEFFPLNDGQKGMSYYSRELVTAVDIAYYYGGKNPELLSIAEKQDQVLLDDTGFAVALGVNDGAIEPFVKKSINLSDGPNGNQGGVGVLRTDTVELVFKYAAQGSSHGHYDKLSFSLYDDGEEVIQDYGLARFVNIEQKGGGNYLKENTTWAKQSIAHNTIIQNETSHFEAKYEVGSKFHSDLYFFNIENPNVQIVSAKEQNAYPGTDMHRTMAIIKDEDFERPYVMDIMRVNSETKNQYDLPYYFIGQVVKTNFSYNAPKLLKPLGDKNGYQHLYLEGEGKPSGSNTMLSWLNNERFYTLTSATDNKDELLFTRIGANDPEFNLRREAALIMRRKNADNTIFASIIETHGGYSPVSELALNSNSNVSEIKVIYNNAAYTALSMTTVNDKTKLFILANEEASAQTKHNLEINGKNYEWTGPYHLIKTD</sequence>
<evidence type="ECO:0000256" key="2">
    <source>
        <dbReference type="ARBA" id="ARBA00022729"/>
    </source>
</evidence>
<dbReference type="Gene3D" id="2.70.98.70">
    <property type="match status" value="1"/>
</dbReference>
<evidence type="ECO:0000256" key="4">
    <source>
        <dbReference type="ARBA" id="ARBA00023239"/>
    </source>
</evidence>
<evidence type="ECO:0000256" key="1">
    <source>
        <dbReference type="ARBA" id="ARBA00004418"/>
    </source>
</evidence>
<keyword evidence="8" id="KW-1185">Reference proteome</keyword>
<accession>A0ABV5FF13</accession>
<feature type="domain" description="Heparinase II/III-like C-terminal" evidence="6">
    <location>
        <begin position="410"/>
        <end position="663"/>
    </location>
</feature>
<organism evidence="7 8">
    <name type="scientific">Mariniflexile ostreae</name>
    <dbReference type="NCBI Taxonomy" id="1520892"/>
    <lineage>
        <taxon>Bacteria</taxon>
        <taxon>Pseudomonadati</taxon>
        <taxon>Bacteroidota</taxon>
        <taxon>Flavobacteriia</taxon>
        <taxon>Flavobacteriales</taxon>
        <taxon>Flavobacteriaceae</taxon>
        <taxon>Mariniflexile</taxon>
    </lineage>
</organism>
<keyword evidence="4 7" id="KW-0456">Lyase</keyword>
<evidence type="ECO:0000256" key="3">
    <source>
        <dbReference type="ARBA" id="ARBA00022764"/>
    </source>
</evidence>
<dbReference type="InterPro" id="IPR012480">
    <property type="entry name" value="Hepar_II_III_C"/>
</dbReference>